<dbReference type="PRINTS" id="PR00385">
    <property type="entry name" value="P450"/>
</dbReference>
<evidence type="ECO:0000256" key="1">
    <source>
        <dbReference type="ARBA" id="ARBA00001971"/>
    </source>
</evidence>
<dbReference type="PRINTS" id="PR00463">
    <property type="entry name" value="EP450I"/>
</dbReference>
<evidence type="ECO:0000313" key="14">
    <source>
        <dbReference type="Proteomes" id="UP001249851"/>
    </source>
</evidence>
<dbReference type="InterPro" id="IPR017972">
    <property type="entry name" value="Cyt_P450_CS"/>
</dbReference>
<dbReference type="SUPFAM" id="SSF48264">
    <property type="entry name" value="Cytochrome P450"/>
    <property type="match status" value="1"/>
</dbReference>
<dbReference type="GO" id="GO:0042448">
    <property type="term" value="P:progesterone metabolic process"/>
    <property type="evidence" value="ECO:0007669"/>
    <property type="project" value="TreeGrafter"/>
</dbReference>
<dbReference type="AlphaFoldDB" id="A0AAD9PU99"/>
<dbReference type="CDD" id="cd11027">
    <property type="entry name" value="CYP17A1-like"/>
    <property type="match status" value="1"/>
</dbReference>
<keyword evidence="4 10" id="KW-0349">Heme</keyword>
<evidence type="ECO:0000256" key="7">
    <source>
        <dbReference type="ARBA" id="ARBA00023004"/>
    </source>
</evidence>
<keyword evidence="9 12" id="KW-0472">Membrane</keyword>
<dbReference type="GO" id="GO:0004508">
    <property type="term" value="F:steroid 17-alpha-monooxygenase activity"/>
    <property type="evidence" value="ECO:0007669"/>
    <property type="project" value="TreeGrafter"/>
</dbReference>
<dbReference type="PROSITE" id="PS00086">
    <property type="entry name" value="CYTOCHROME_P450"/>
    <property type="match status" value="1"/>
</dbReference>
<comment type="similarity">
    <text evidence="3 11">Belongs to the cytochrome P450 family.</text>
</comment>
<feature type="transmembrane region" description="Helical" evidence="12">
    <location>
        <begin position="33"/>
        <end position="54"/>
    </location>
</feature>
<comment type="subcellular location">
    <subcellularLocation>
        <location evidence="2">Membrane</location>
    </subcellularLocation>
</comment>
<name>A0AAD9PU99_ACRCE</name>
<keyword evidence="7 10" id="KW-0408">Iron</keyword>
<keyword evidence="12" id="KW-1133">Transmembrane helix</keyword>
<keyword evidence="6 11" id="KW-0560">Oxidoreductase</keyword>
<keyword evidence="8 11" id="KW-0503">Monooxygenase</keyword>
<dbReference type="GO" id="GO:0005506">
    <property type="term" value="F:iron ion binding"/>
    <property type="evidence" value="ECO:0007669"/>
    <property type="project" value="InterPro"/>
</dbReference>
<dbReference type="GO" id="GO:0042446">
    <property type="term" value="P:hormone biosynthetic process"/>
    <property type="evidence" value="ECO:0007669"/>
    <property type="project" value="TreeGrafter"/>
</dbReference>
<evidence type="ECO:0000256" key="5">
    <source>
        <dbReference type="ARBA" id="ARBA00022723"/>
    </source>
</evidence>
<gene>
    <name evidence="13" type="ORF">P5673_030330</name>
</gene>
<dbReference type="PANTHER" id="PTHR24289:SF1">
    <property type="entry name" value="STEROID 17-ALPHA-HYDROXYLASE_17,20 LYASE"/>
    <property type="match status" value="1"/>
</dbReference>
<reference evidence="13" key="2">
    <citation type="journal article" date="2023" name="Science">
        <title>Genomic signatures of disease resistance in endangered staghorn corals.</title>
        <authorList>
            <person name="Vollmer S.V."/>
            <person name="Selwyn J.D."/>
            <person name="Despard B.A."/>
            <person name="Roesel C.L."/>
        </authorList>
    </citation>
    <scope>NUCLEOTIDE SEQUENCE</scope>
    <source>
        <strain evidence="13">K2</strain>
    </source>
</reference>
<dbReference type="Proteomes" id="UP001249851">
    <property type="component" value="Unassembled WGS sequence"/>
</dbReference>
<dbReference type="PANTHER" id="PTHR24289">
    <property type="entry name" value="STEROID 17-ALPHA-HYDROXYLASE/17,20 LYASE"/>
    <property type="match status" value="1"/>
</dbReference>
<proteinExistence type="inferred from homology"/>
<protein>
    <submittedName>
        <fullName evidence="13">Steroid 17-alpha-hydroxylase/17</fullName>
    </submittedName>
</protein>
<keyword evidence="12" id="KW-0812">Transmembrane</keyword>
<dbReference type="InterPro" id="IPR001128">
    <property type="entry name" value="Cyt_P450"/>
</dbReference>
<evidence type="ECO:0000256" key="10">
    <source>
        <dbReference type="PIRSR" id="PIRSR602401-1"/>
    </source>
</evidence>
<comment type="caution">
    <text evidence="13">The sequence shown here is derived from an EMBL/GenBank/DDBJ whole genome shotgun (WGS) entry which is preliminary data.</text>
</comment>
<evidence type="ECO:0000256" key="2">
    <source>
        <dbReference type="ARBA" id="ARBA00004370"/>
    </source>
</evidence>
<dbReference type="GO" id="GO:0016020">
    <property type="term" value="C:membrane"/>
    <property type="evidence" value="ECO:0007669"/>
    <property type="project" value="UniProtKB-SubCell"/>
</dbReference>
<evidence type="ECO:0000256" key="4">
    <source>
        <dbReference type="ARBA" id="ARBA00022617"/>
    </source>
</evidence>
<reference evidence="13" key="1">
    <citation type="journal article" date="2023" name="G3 (Bethesda)">
        <title>Whole genome assembly and annotation of the endangered Caribbean coral Acropora cervicornis.</title>
        <authorList>
            <person name="Selwyn J.D."/>
            <person name="Vollmer S.V."/>
        </authorList>
    </citation>
    <scope>NUCLEOTIDE SEQUENCE</scope>
    <source>
        <strain evidence="13">K2</strain>
    </source>
</reference>
<keyword evidence="5 10" id="KW-0479">Metal-binding</keyword>
<evidence type="ECO:0000256" key="11">
    <source>
        <dbReference type="RuleBase" id="RU000461"/>
    </source>
</evidence>
<dbReference type="EMBL" id="JARQWQ010000129">
    <property type="protein sequence ID" value="KAK2549224.1"/>
    <property type="molecule type" value="Genomic_DNA"/>
</dbReference>
<evidence type="ECO:0000256" key="8">
    <source>
        <dbReference type="ARBA" id="ARBA00023033"/>
    </source>
</evidence>
<dbReference type="InterPro" id="IPR002401">
    <property type="entry name" value="Cyt_P450_E_grp-I"/>
</dbReference>
<sequence>MKQKEKTGLTITHITYVDWMSIQLRFALIRDQYLVIGLTLMNSAHVLVIITFAVNIDPYFPIGIHSRFDRIVAAHVETTCYAKELSPEIAREMKNYQTYQHYGMALELLALAFVMISAVLLYSVLSHVTDNPKLPPGPMPLPVIGNMLQMGMTPHYGLTSLAKKFGKIFRLSVGIHRMVVVNSIDLAREALVKKSSDFAGRPRLYTADLISRGGKDIAFSDFSPTWKLQRKVAHSALKMFGQGIKPIEEKVSQEIDELITRFQAVEGLAHDPQDDVVLAVINIICAFVFGSRYDLENPEFRTILNYNQQFVQGFRAGNLVDYFPWLRHFPSKGLDLIRQAVKDRDIILQRKFDEHKSSYQDCVTRDLTDALIKAMKESQSEEQDKVLSLTEDHVVLTMNDIFSAGLETTSTCVLWALAYLVRNPKVQQRIHQELDDVIGRERLPELADKANLPYLDATIMEVLRYSSLVPLLFPHSTTADTTLDGYEIPKDTIVLFNVWAMHHDEKEWDRPFEFDPSRFLDAEGKVICPGTLSYLPFGAGRRVCLAESLGKIQLFLFISRLLHKFQFSVPSNGEAPDLEGIFGASLCPKPYSLNIERRY</sequence>
<feature type="binding site" description="axial binding residue" evidence="10">
    <location>
        <position position="544"/>
    </location>
    <ligand>
        <name>heme</name>
        <dbReference type="ChEBI" id="CHEBI:30413"/>
    </ligand>
    <ligandPart>
        <name>Fe</name>
        <dbReference type="ChEBI" id="CHEBI:18248"/>
    </ligandPart>
</feature>
<dbReference type="FunFam" id="1.10.630.10:FF:000002">
    <property type="entry name" value="Cytochrome P450 1A1"/>
    <property type="match status" value="1"/>
</dbReference>
<feature type="transmembrane region" description="Helical" evidence="12">
    <location>
        <begin position="102"/>
        <end position="125"/>
    </location>
</feature>
<dbReference type="Pfam" id="PF00067">
    <property type="entry name" value="p450"/>
    <property type="match status" value="1"/>
</dbReference>
<evidence type="ECO:0000256" key="3">
    <source>
        <dbReference type="ARBA" id="ARBA00010617"/>
    </source>
</evidence>
<evidence type="ECO:0000313" key="13">
    <source>
        <dbReference type="EMBL" id="KAK2549224.1"/>
    </source>
</evidence>
<organism evidence="13 14">
    <name type="scientific">Acropora cervicornis</name>
    <name type="common">Staghorn coral</name>
    <dbReference type="NCBI Taxonomy" id="6130"/>
    <lineage>
        <taxon>Eukaryota</taxon>
        <taxon>Metazoa</taxon>
        <taxon>Cnidaria</taxon>
        <taxon>Anthozoa</taxon>
        <taxon>Hexacorallia</taxon>
        <taxon>Scleractinia</taxon>
        <taxon>Astrocoeniina</taxon>
        <taxon>Acroporidae</taxon>
        <taxon>Acropora</taxon>
    </lineage>
</organism>
<evidence type="ECO:0000256" key="12">
    <source>
        <dbReference type="SAM" id="Phobius"/>
    </source>
</evidence>
<comment type="cofactor">
    <cofactor evidence="1 10">
        <name>heme</name>
        <dbReference type="ChEBI" id="CHEBI:30413"/>
    </cofactor>
</comment>
<evidence type="ECO:0000256" key="9">
    <source>
        <dbReference type="ARBA" id="ARBA00023136"/>
    </source>
</evidence>
<evidence type="ECO:0000256" key="6">
    <source>
        <dbReference type="ARBA" id="ARBA00023002"/>
    </source>
</evidence>
<dbReference type="InterPro" id="IPR036396">
    <property type="entry name" value="Cyt_P450_sf"/>
</dbReference>
<dbReference type="Gene3D" id="1.10.630.10">
    <property type="entry name" value="Cytochrome P450"/>
    <property type="match status" value="1"/>
</dbReference>
<accession>A0AAD9PU99</accession>
<keyword evidence="14" id="KW-1185">Reference proteome</keyword>
<dbReference type="GO" id="GO:0020037">
    <property type="term" value="F:heme binding"/>
    <property type="evidence" value="ECO:0007669"/>
    <property type="project" value="InterPro"/>
</dbReference>